<keyword evidence="3" id="KW-1185">Reference proteome</keyword>
<comment type="caution">
    <text evidence="2">The sequence shown here is derived from an EMBL/GenBank/DDBJ whole genome shotgun (WGS) entry which is preliminary data.</text>
</comment>
<proteinExistence type="predicted"/>
<reference evidence="2" key="1">
    <citation type="submission" date="2018-11" db="EMBL/GenBank/DDBJ databases">
        <authorList>
            <consortium name="Pathogen Informatics"/>
        </authorList>
    </citation>
    <scope>NUCLEOTIDE SEQUENCE</scope>
</reference>
<sequence length="146" mass="15852">MVSDEPRLNSQPFTPSPLFQIAASPALSSDSMGRSESMSKSLHHLPTCAMAVNKAVNSKSETSASLDSSPKENSSLLPISQKTSRLSRSNRRRNRRAEPKPASLSVVNALISPLAVDVRSCEPDEEPRHASEPVYRDSEAELDGYS</sequence>
<dbReference type="EMBL" id="CAAALY010032455">
    <property type="protein sequence ID" value="VEL17400.1"/>
    <property type="molecule type" value="Genomic_DNA"/>
</dbReference>
<evidence type="ECO:0000256" key="1">
    <source>
        <dbReference type="SAM" id="MobiDB-lite"/>
    </source>
</evidence>
<feature type="compositionally biased region" description="Low complexity" evidence="1">
    <location>
        <begin position="28"/>
        <end position="40"/>
    </location>
</feature>
<evidence type="ECO:0000313" key="2">
    <source>
        <dbReference type="EMBL" id="VEL17400.1"/>
    </source>
</evidence>
<feature type="compositionally biased region" description="Polar residues" evidence="1">
    <location>
        <begin position="56"/>
        <end position="83"/>
    </location>
</feature>
<accession>A0A448WQ62</accession>
<feature type="compositionally biased region" description="Basic and acidic residues" evidence="1">
    <location>
        <begin position="119"/>
        <end position="139"/>
    </location>
</feature>
<protein>
    <submittedName>
        <fullName evidence="2">Uncharacterized protein</fullName>
    </submittedName>
</protein>
<organism evidence="2 3">
    <name type="scientific">Protopolystoma xenopodis</name>
    <dbReference type="NCBI Taxonomy" id="117903"/>
    <lineage>
        <taxon>Eukaryota</taxon>
        <taxon>Metazoa</taxon>
        <taxon>Spiralia</taxon>
        <taxon>Lophotrochozoa</taxon>
        <taxon>Platyhelminthes</taxon>
        <taxon>Monogenea</taxon>
        <taxon>Polyopisthocotylea</taxon>
        <taxon>Polystomatidea</taxon>
        <taxon>Polystomatidae</taxon>
        <taxon>Protopolystoma</taxon>
    </lineage>
</organism>
<feature type="region of interest" description="Disordered" evidence="1">
    <location>
        <begin position="118"/>
        <end position="146"/>
    </location>
</feature>
<dbReference type="Proteomes" id="UP000784294">
    <property type="component" value="Unassembled WGS sequence"/>
</dbReference>
<dbReference type="AlphaFoldDB" id="A0A448WQ62"/>
<feature type="region of interest" description="Disordered" evidence="1">
    <location>
        <begin position="56"/>
        <end position="104"/>
    </location>
</feature>
<evidence type="ECO:0000313" key="3">
    <source>
        <dbReference type="Proteomes" id="UP000784294"/>
    </source>
</evidence>
<feature type="region of interest" description="Disordered" evidence="1">
    <location>
        <begin position="1"/>
        <end position="44"/>
    </location>
</feature>
<gene>
    <name evidence="2" type="ORF">PXEA_LOCUS10840</name>
</gene>
<name>A0A448WQ62_9PLAT</name>